<gene>
    <name evidence="3" type="ORF">CFN78_21320</name>
</gene>
<feature type="coiled-coil region" evidence="1">
    <location>
        <begin position="104"/>
        <end position="131"/>
    </location>
</feature>
<feature type="compositionally biased region" description="Pro residues" evidence="2">
    <location>
        <begin position="367"/>
        <end position="376"/>
    </location>
</feature>
<feature type="compositionally biased region" description="Gly residues" evidence="2">
    <location>
        <begin position="411"/>
        <end position="423"/>
    </location>
</feature>
<dbReference type="RefSeq" id="WP_094864632.1">
    <property type="nucleotide sequence ID" value="NZ_NKYE01000014.1"/>
</dbReference>
<keyword evidence="4" id="KW-1185">Reference proteome</keyword>
<evidence type="ECO:0000313" key="4">
    <source>
        <dbReference type="Proteomes" id="UP000242444"/>
    </source>
</evidence>
<feature type="compositionally biased region" description="Gly residues" evidence="2">
    <location>
        <begin position="195"/>
        <end position="262"/>
    </location>
</feature>
<dbReference type="Proteomes" id="UP000242444">
    <property type="component" value="Unassembled WGS sequence"/>
</dbReference>
<feature type="compositionally biased region" description="Low complexity" evidence="2">
    <location>
        <begin position="263"/>
        <end position="283"/>
    </location>
</feature>
<protein>
    <recommendedName>
        <fullName evidence="5">PPE family domain-containing protein</fullName>
    </recommendedName>
</protein>
<dbReference type="AlphaFoldDB" id="A0A263CZD6"/>
<comment type="caution">
    <text evidence="3">The sequence shown here is derived from an EMBL/GenBank/DDBJ whole genome shotgun (WGS) entry which is preliminary data.</text>
</comment>
<reference evidence="3 4" key="1">
    <citation type="submission" date="2017-07" db="EMBL/GenBank/DDBJ databases">
        <title>Amycolatopsis antarcticus sp. nov., isolated from the surface of an Antarcticus brown macroalga.</title>
        <authorList>
            <person name="Wang J."/>
            <person name="Leiva S."/>
            <person name="Huang J."/>
            <person name="Huang Y."/>
        </authorList>
    </citation>
    <scope>NUCLEOTIDE SEQUENCE [LARGE SCALE GENOMIC DNA]</scope>
    <source>
        <strain evidence="3 4">AU-G6</strain>
    </source>
</reference>
<feature type="compositionally biased region" description="Basic and acidic residues" evidence="2">
    <location>
        <begin position="463"/>
        <end position="472"/>
    </location>
</feature>
<feature type="compositionally biased region" description="Low complexity" evidence="2">
    <location>
        <begin position="395"/>
        <end position="406"/>
    </location>
</feature>
<sequence length="500" mass="48117">MSSPEPVLGSDAAGDPMMLMYNQVKAQEKHIPSLTAVPDAFEQVAGEALGPTADTMARAAGTFRTNWDDEAGTTYADRVTTSSQTVRRSADGVREAVGRMRPALSQLATAIQQAVTRMEELVKQYQRAKAMSTVQPGVADYEAAKLGADVAAGQMQQLLDEARQIVQGISDGFQSAAGQVASVVGGLAEWDGPTQGAGGGAPSAAPGAGGGAASTASAGGGGAGGGASGGEGGGASGGGAASGGAGADASGGAGGAQGGGAAESGAGAPAPLPAELTGGPELAGLGGAPVPSIPAVPPMSTPSLPPISAGPPMVAPIAPAVPPLAGLRPNLGALGGTGGVGGVGGVAGSSGPTSIPKAGKMGGAILPPQPQTPPVAPQEAATGTGAGTSGGTVGRGMPMMPMMAGALGRTNPGGGGGGGGGHTDGNSHRSRPQRTVPGVPPKLRGRAGKLDAPATFLGPAARARRDEDEDRTTVRLLDEELWQVEQPAAADPATQRAVRG</sequence>
<proteinExistence type="predicted"/>
<keyword evidence="1" id="KW-0175">Coiled coil</keyword>
<evidence type="ECO:0000256" key="2">
    <source>
        <dbReference type="SAM" id="MobiDB-lite"/>
    </source>
</evidence>
<evidence type="ECO:0000256" key="1">
    <source>
        <dbReference type="SAM" id="Coils"/>
    </source>
</evidence>
<accession>A0A263CZD6</accession>
<dbReference type="EMBL" id="NKYE01000014">
    <property type="protein sequence ID" value="OZM71329.1"/>
    <property type="molecule type" value="Genomic_DNA"/>
</dbReference>
<name>A0A263CZD6_9PSEU</name>
<feature type="region of interest" description="Disordered" evidence="2">
    <location>
        <begin position="345"/>
        <end position="472"/>
    </location>
</feature>
<feature type="compositionally biased region" description="Gly residues" evidence="2">
    <location>
        <begin position="384"/>
        <end position="394"/>
    </location>
</feature>
<dbReference type="OrthoDB" id="3622826at2"/>
<evidence type="ECO:0008006" key="5">
    <source>
        <dbReference type="Google" id="ProtNLM"/>
    </source>
</evidence>
<evidence type="ECO:0000313" key="3">
    <source>
        <dbReference type="EMBL" id="OZM71329.1"/>
    </source>
</evidence>
<organism evidence="3 4">
    <name type="scientific">Amycolatopsis antarctica</name>
    <dbReference type="NCBI Taxonomy" id="1854586"/>
    <lineage>
        <taxon>Bacteria</taxon>
        <taxon>Bacillati</taxon>
        <taxon>Actinomycetota</taxon>
        <taxon>Actinomycetes</taxon>
        <taxon>Pseudonocardiales</taxon>
        <taxon>Pseudonocardiaceae</taxon>
        <taxon>Amycolatopsis</taxon>
    </lineage>
</organism>
<dbReference type="InParanoid" id="A0A263CZD6"/>
<feature type="region of interest" description="Disordered" evidence="2">
    <location>
        <begin position="193"/>
        <end position="285"/>
    </location>
</feature>